<keyword evidence="2" id="KW-1185">Reference proteome</keyword>
<dbReference type="Proteomes" id="UP000798662">
    <property type="component" value="Chromosome 3"/>
</dbReference>
<reference evidence="1" key="1">
    <citation type="submission" date="2019-11" db="EMBL/GenBank/DDBJ databases">
        <title>Nori genome reveals adaptations in red seaweeds to the harsh intertidal environment.</title>
        <authorList>
            <person name="Wang D."/>
            <person name="Mao Y."/>
        </authorList>
    </citation>
    <scope>NUCLEOTIDE SEQUENCE</scope>
    <source>
        <tissue evidence="1">Gametophyte</tissue>
    </source>
</reference>
<dbReference type="EMBL" id="CM020620">
    <property type="protein sequence ID" value="KAK1867684.1"/>
    <property type="molecule type" value="Genomic_DNA"/>
</dbReference>
<proteinExistence type="predicted"/>
<name>A0ACC3CCL9_PYRYE</name>
<comment type="caution">
    <text evidence="1">The sequence shown here is derived from an EMBL/GenBank/DDBJ whole genome shotgun (WGS) entry which is preliminary data.</text>
</comment>
<protein>
    <submittedName>
        <fullName evidence="1">Uncharacterized protein</fullName>
    </submittedName>
</protein>
<sequence>MSRTGAAVAGAGGLSAGTSESSSPPLAELPPSPSDSGPSSWSSRGASMMAAAKPLASSRGSLAPPPRALSPPRLPLPLRTPRAPPTLPERACAAAVRSTGSRTVSSVDTCDFLNASRARSNRIAPPNLIMRSSRCAALMPVDFSFRHVSAYRMRMFLIFLSTATASRVRASDWLTVGVAMTKASSMARPARRFISPVRLAR</sequence>
<evidence type="ECO:0000313" key="1">
    <source>
        <dbReference type="EMBL" id="KAK1867684.1"/>
    </source>
</evidence>
<organism evidence="1 2">
    <name type="scientific">Pyropia yezoensis</name>
    <name type="common">Susabi-nori</name>
    <name type="synonym">Porphyra yezoensis</name>
    <dbReference type="NCBI Taxonomy" id="2788"/>
    <lineage>
        <taxon>Eukaryota</taxon>
        <taxon>Rhodophyta</taxon>
        <taxon>Bangiophyceae</taxon>
        <taxon>Bangiales</taxon>
        <taxon>Bangiaceae</taxon>
        <taxon>Pyropia</taxon>
    </lineage>
</organism>
<accession>A0ACC3CCL9</accession>
<gene>
    <name evidence="1" type="ORF">I4F81_010189</name>
</gene>
<evidence type="ECO:0000313" key="2">
    <source>
        <dbReference type="Proteomes" id="UP000798662"/>
    </source>
</evidence>